<gene>
    <name evidence="1" type="ORF">SAMN02745213_00328</name>
</gene>
<protein>
    <submittedName>
        <fullName evidence="1">DNA recombination-mediator protein A</fullName>
    </submittedName>
</protein>
<dbReference type="GO" id="GO:0009294">
    <property type="term" value="P:DNA-mediated transformation"/>
    <property type="evidence" value="ECO:0007669"/>
    <property type="project" value="InterPro"/>
</dbReference>
<dbReference type="SUPFAM" id="SSF102405">
    <property type="entry name" value="MCP/YpsA-like"/>
    <property type="match status" value="1"/>
</dbReference>
<dbReference type="Pfam" id="PF18306">
    <property type="entry name" value="LDcluster4"/>
    <property type="match status" value="1"/>
</dbReference>
<reference evidence="2" key="1">
    <citation type="submission" date="2017-02" db="EMBL/GenBank/DDBJ databases">
        <authorList>
            <person name="Varghese N."/>
            <person name="Submissions S."/>
        </authorList>
    </citation>
    <scope>NUCLEOTIDE SEQUENCE [LARGE SCALE GENOMIC DNA]</scope>
    <source>
        <strain evidence="2">DSM 3072</strain>
    </source>
</reference>
<evidence type="ECO:0000313" key="2">
    <source>
        <dbReference type="Proteomes" id="UP000242432"/>
    </source>
</evidence>
<dbReference type="Proteomes" id="UP000242432">
    <property type="component" value="Unassembled WGS sequence"/>
</dbReference>
<evidence type="ECO:0000313" key="1">
    <source>
        <dbReference type="EMBL" id="SKA58047.1"/>
    </source>
</evidence>
<accession>A0A1T4UZD3</accession>
<name>A0A1T4UZD3_9GAMM</name>
<dbReference type="Gene3D" id="3.40.50.450">
    <property type="match status" value="1"/>
</dbReference>
<dbReference type="AlphaFoldDB" id="A0A1T4UZD3"/>
<sequence>MTSIAVIGSRNPTKSSIKAVRLWLDKYMELNGDSPVTIVTGGAFGMDTEAMKYAVTRKLKLKVFRPANYHNSRLCDDLKNNPLCDIIQTEVGYLQRNTMVIESSDVVVSSDYGNGTIDSMEKALARGLKVYVIGEYISSAKFKRALPASNITIIDKNKVLEGDFSSVPKAE</sequence>
<organism evidence="1 2">
    <name type="scientific">Succinivibrio dextrinosolvens DSM 3072</name>
    <dbReference type="NCBI Taxonomy" id="1123324"/>
    <lineage>
        <taxon>Bacteria</taxon>
        <taxon>Pseudomonadati</taxon>
        <taxon>Pseudomonadota</taxon>
        <taxon>Gammaproteobacteria</taxon>
        <taxon>Aeromonadales</taxon>
        <taxon>Succinivibrionaceae</taxon>
        <taxon>Succinivibrio</taxon>
    </lineage>
</organism>
<dbReference type="InterPro" id="IPR041164">
    <property type="entry name" value="LDcluster4"/>
</dbReference>
<proteinExistence type="predicted"/>
<dbReference type="STRING" id="83771.SAMN02910357_00050"/>
<keyword evidence="2" id="KW-1185">Reference proteome</keyword>
<dbReference type="EMBL" id="FUXX01000003">
    <property type="protein sequence ID" value="SKA58047.1"/>
    <property type="molecule type" value="Genomic_DNA"/>
</dbReference>